<dbReference type="InterPro" id="IPR027417">
    <property type="entry name" value="P-loop_NTPase"/>
</dbReference>
<dbReference type="AlphaFoldDB" id="X0Y0U8"/>
<evidence type="ECO:0000313" key="1">
    <source>
        <dbReference type="EMBL" id="GAG49330.1"/>
    </source>
</evidence>
<reference evidence="1" key="1">
    <citation type="journal article" date="2014" name="Front. Microbiol.">
        <title>High frequency of phylogenetically diverse reductive dehalogenase-homologous genes in deep subseafloor sedimentary metagenomes.</title>
        <authorList>
            <person name="Kawai M."/>
            <person name="Futagami T."/>
            <person name="Toyoda A."/>
            <person name="Takaki Y."/>
            <person name="Nishi S."/>
            <person name="Hori S."/>
            <person name="Arai W."/>
            <person name="Tsubouchi T."/>
            <person name="Morono Y."/>
            <person name="Uchiyama I."/>
            <person name="Ito T."/>
            <person name="Fujiyama A."/>
            <person name="Inagaki F."/>
            <person name="Takami H."/>
        </authorList>
    </citation>
    <scope>NUCLEOTIDE SEQUENCE</scope>
    <source>
        <strain evidence="1">Expedition CK06-06</strain>
    </source>
</reference>
<comment type="caution">
    <text evidence="1">The sequence shown here is derived from an EMBL/GenBank/DDBJ whole genome shotgun (WGS) entry which is preliminary data.</text>
</comment>
<sequence length="93" mass="9991">MRIGQVRALQAALRLRSHQGGRRAAVIADAEWLNLEAQNALLRLLEEPPEDTTLILVAAGASGLLATVRSRCQRVVWPPAAAGLAEDAPEAMR</sequence>
<dbReference type="SUPFAM" id="SSF52540">
    <property type="entry name" value="P-loop containing nucleoside triphosphate hydrolases"/>
    <property type="match status" value="1"/>
</dbReference>
<dbReference type="EMBL" id="BARS01058553">
    <property type="protein sequence ID" value="GAG49330.1"/>
    <property type="molecule type" value="Genomic_DNA"/>
</dbReference>
<protein>
    <recommendedName>
        <fullName evidence="2">DNA polymerase III subunit delta</fullName>
    </recommendedName>
</protein>
<dbReference type="Gene3D" id="3.40.50.300">
    <property type="entry name" value="P-loop containing nucleotide triphosphate hydrolases"/>
    <property type="match status" value="1"/>
</dbReference>
<organism evidence="1">
    <name type="scientific">marine sediment metagenome</name>
    <dbReference type="NCBI Taxonomy" id="412755"/>
    <lineage>
        <taxon>unclassified sequences</taxon>
        <taxon>metagenomes</taxon>
        <taxon>ecological metagenomes</taxon>
    </lineage>
</organism>
<proteinExistence type="predicted"/>
<feature type="non-terminal residue" evidence="1">
    <location>
        <position position="93"/>
    </location>
</feature>
<evidence type="ECO:0008006" key="2">
    <source>
        <dbReference type="Google" id="ProtNLM"/>
    </source>
</evidence>
<accession>X0Y0U8</accession>
<name>X0Y0U8_9ZZZZ</name>
<gene>
    <name evidence="1" type="ORF">S01H1_85323</name>
</gene>
<dbReference type="Pfam" id="PF13177">
    <property type="entry name" value="DNA_pol3_delta2"/>
    <property type="match status" value="1"/>
</dbReference>